<evidence type="ECO:0000256" key="4">
    <source>
        <dbReference type="ARBA" id="ARBA00023163"/>
    </source>
</evidence>
<evidence type="ECO:0000256" key="2">
    <source>
        <dbReference type="ARBA" id="ARBA00023015"/>
    </source>
</evidence>
<dbReference type="PANTHER" id="PTHR43214:SF41">
    <property type="entry name" value="NITRATE_NITRITE RESPONSE REGULATOR PROTEIN NARP"/>
    <property type="match status" value="1"/>
</dbReference>
<evidence type="ECO:0000313" key="8">
    <source>
        <dbReference type="EMBL" id="MFC3149310.1"/>
    </source>
</evidence>
<dbReference type="InterPro" id="IPR016032">
    <property type="entry name" value="Sig_transdc_resp-reg_C-effctor"/>
</dbReference>
<dbReference type="PANTHER" id="PTHR43214">
    <property type="entry name" value="TWO-COMPONENT RESPONSE REGULATOR"/>
    <property type="match status" value="1"/>
</dbReference>
<keyword evidence="3" id="KW-0238">DNA-binding</keyword>
<organism evidence="8 9">
    <name type="scientific">Piscinibacterium candidicorallinum</name>
    <dbReference type="NCBI Taxonomy" id="1793872"/>
    <lineage>
        <taxon>Bacteria</taxon>
        <taxon>Pseudomonadati</taxon>
        <taxon>Pseudomonadota</taxon>
        <taxon>Betaproteobacteria</taxon>
        <taxon>Burkholderiales</taxon>
        <taxon>Piscinibacterium</taxon>
    </lineage>
</organism>
<keyword evidence="2" id="KW-0805">Transcription regulation</keyword>
<accession>A0ABV7H6D5</accession>
<evidence type="ECO:0000256" key="3">
    <source>
        <dbReference type="ARBA" id="ARBA00023125"/>
    </source>
</evidence>
<dbReference type="PROSITE" id="PS50110">
    <property type="entry name" value="RESPONSE_REGULATORY"/>
    <property type="match status" value="1"/>
</dbReference>
<dbReference type="CDD" id="cd06170">
    <property type="entry name" value="LuxR_C_like"/>
    <property type="match status" value="1"/>
</dbReference>
<gene>
    <name evidence="8" type="ORF">ACFOEN_16935</name>
</gene>
<comment type="caution">
    <text evidence="8">The sequence shown here is derived from an EMBL/GenBank/DDBJ whole genome shotgun (WGS) entry which is preliminary data.</text>
</comment>
<evidence type="ECO:0000256" key="5">
    <source>
        <dbReference type="PROSITE-ProRule" id="PRU00169"/>
    </source>
</evidence>
<dbReference type="InterPro" id="IPR039420">
    <property type="entry name" value="WalR-like"/>
</dbReference>
<reference evidence="9" key="1">
    <citation type="journal article" date="2019" name="Int. J. Syst. Evol. Microbiol.">
        <title>The Global Catalogue of Microorganisms (GCM) 10K type strain sequencing project: providing services to taxonomists for standard genome sequencing and annotation.</title>
        <authorList>
            <consortium name="The Broad Institute Genomics Platform"/>
            <consortium name="The Broad Institute Genome Sequencing Center for Infectious Disease"/>
            <person name="Wu L."/>
            <person name="Ma J."/>
        </authorList>
    </citation>
    <scope>NUCLEOTIDE SEQUENCE [LARGE SCALE GENOMIC DNA]</scope>
    <source>
        <strain evidence="9">KCTC 52168</strain>
    </source>
</reference>
<dbReference type="Pfam" id="PF00072">
    <property type="entry name" value="Response_reg"/>
    <property type="match status" value="1"/>
</dbReference>
<dbReference type="SMART" id="SM00448">
    <property type="entry name" value="REC"/>
    <property type="match status" value="1"/>
</dbReference>
<proteinExistence type="predicted"/>
<evidence type="ECO:0000259" key="6">
    <source>
        <dbReference type="PROSITE" id="PS50043"/>
    </source>
</evidence>
<dbReference type="RefSeq" id="WP_377305961.1">
    <property type="nucleotide sequence ID" value="NZ_CP180191.1"/>
</dbReference>
<dbReference type="InterPro" id="IPR011006">
    <property type="entry name" value="CheY-like_superfamily"/>
</dbReference>
<feature type="domain" description="Response regulatory" evidence="7">
    <location>
        <begin position="8"/>
        <end position="125"/>
    </location>
</feature>
<dbReference type="PRINTS" id="PR00038">
    <property type="entry name" value="HTHLUXR"/>
</dbReference>
<feature type="modified residue" description="4-aspartylphosphate" evidence="5">
    <location>
        <position position="60"/>
    </location>
</feature>
<sequence length="215" mass="23450">MSTQGLTRVIVVDDHALIRRGMRETLAEHTDIRVIGEATEYGELRELLRSGLTPDVIVLDINLPGRDGIDVLKTLRAEGNAVAVLVVTMYTEDQYALRSLRAGANGYLHKSAPPQTLVAAVRQLAQGRRYLSAEIAELMAAALAGEGEGLPHEKLSDREMQTLKAIGSGKQLSEIAAAMRLSPKTVSVYRARLLEKMKLSTNAELTHYAIKHGLV</sequence>
<feature type="domain" description="HTH luxR-type" evidence="6">
    <location>
        <begin position="148"/>
        <end position="213"/>
    </location>
</feature>
<dbReference type="SUPFAM" id="SSF46894">
    <property type="entry name" value="C-terminal effector domain of the bipartite response regulators"/>
    <property type="match status" value="1"/>
</dbReference>
<keyword evidence="4" id="KW-0804">Transcription</keyword>
<evidence type="ECO:0000259" key="7">
    <source>
        <dbReference type="PROSITE" id="PS50110"/>
    </source>
</evidence>
<name>A0ABV7H6D5_9BURK</name>
<protein>
    <submittedName>
        <fullName evidence="8">Response regulator</fullName>
    </submittedName>
</protein>
<dbReference type="EMBL" id="JBHRTI010000010">
    <property type="protein sequence ID" value="MFC3149310.1"/>
    <property type="molecule type" value="Genomic_DNA"/>
</dbReference>
<dbReference type="SUPFAM" id="SSF52172">
    <property type="entry name" value="CheY-like"/>
    <property type="match status" value="1"/>
</dbReference>
<evidence type="ECO:0000313" key="9">
    <source>
        <dbReference type="Proteomes" id="UP001595556"/>
    </source>
</evidence>
<dbReference type="Proteomes" id="UP001595556">
    <property type="component" value="Unassembled WGS sequence"/>
</dbReference>
<dbReference type="InterPro" id="IPR058245">
    <property type="entry name" value="NreC/VraR/RcsB-like_REC"/>
</dbReference>
<dbReference type="InterPro" id="IPR000792">
    <property type="entry name" value="Tscrpt_reg_LuxR_C"/>
</dbReference>
<keyword evidence="9" id="KW-1185">Reference proteome</keyword>
<evidence type="ECO:0000256" key="1">
    <source>
        <dbReference type="ARBA" id="ARBA00022553"/>
    </source>
</evidence>
<dbReference type="InterPro" id="IPR001789">
    <property type="entry name" value="Sig_transdc_resp-reg_receiver"/>
</dbReference>
<keyword evidence="1 5" id="KW-0597">Phosphoprotein</keyword>
<dbReference type="CDD" id="cd17535">
    <property type="entry name" value="REC_NarL-like"/>
    <property type="match status" value="1"/>
</dbReference>
<dbReference type="SMART" id="SM00421">
    <property type="entry name" value="HTH_LUXR"/>
    <property type="match status" value="1"/>
</dbReference>
<dbReference type="Pfam" id="PF00196">
    <property type="entry name" value="GerE"/>
    <property type="match status" value="1"/>
</dbReference>
<dbReference type="Gene3D" id="3.40.50.2300">
    <property type="match status" value="1"/>
</dbReference>
<dbReference type="PROSITE" id="PS50043">
    <property type="entry name" value="HTH_LUXR_2"/>
    <property type="match status" value="1"/>
</dbReference>